<keyword evidence="2 4" id="KW-0418">Kinase</keyword>
<dbReference type="InterPro" id="IPR011611">
    <property type="entry name" value="PfkB_dom"/>
</dbReference>
<gene>
    <name evidence="4" type="ORF">HXX08_10745</name>
    <name evidence="5" type="ORF">OZ401_001493</name>
</gene>
<dbReference type="Proteomes" id="UP000521676">
    <property type="component" value="Unassembled WGS sequence"/>
</dbReference>
<dbReference type="SUPFAM" id="SSF53613">
    <property type="entry name" value="Ribokinase-like"/>
    <property type="match status" value="1"/>
</dbReference>
<dbReference type="PANTHER" id="PTHR10584">
    <property type="entry name" value="SUGAR KINASE"/>
    <property type="match status" value="1"/>
</dbReference>
<evidence type="ECO:0000313" key="4">
    <source>
        <dbReference type="EMBL" id="NWJ46344.1"/>
    </source>
</evidence>
<name>A0A8T7LWK5_9CHLR</name>
<dbReference type="PANTHER" id="PTHR10584:SF166">
    <property type="entry name" value="RIBOKINASE"/>
    <property type="match status" value="1"/>
</dbReference>
<dbReference type="InterPro" id="IPR002173">
    <property type="entry name" value="Carboh/pur_kinase_PfkB_CS"/>
</dbReference>
<evidence type="ECO:0000259" key="3">
    <source>
        <dbReference type="Pfam" id="PF00294"/>
    </source>
</evidence>
<evidence type="ECO:0000256" key="1">
    <source>
        <dbReference type="ARBA" id="ARBA00022679"/>
    </source>
</evidence>
<evidence type="ECO:0000313" key="7">
    <source>
        <dbReference type="Proteomes" id="UP001431572"/>
    </source>
</evidence>
<dbReference type="Proteomes" id="UP001431572">
    <property type="component" value="Chromosome 1"/>
</dbReference>
<dbReference type="AlphaFoldDB" id="A0A8T7LWK5"/>
<evidence type="ECO:0000313" key="5">
    <source>
        <dbReference type="EMBL" id="WJW65715.1"/>
    </source>
</evidence>
<evidence type="ECO:0000313" key="6">
    <source>
        <dbReference type="Proteomes" id="UP000521676"/>
    </source>
</evidence>
<reference evidence="5" key="2">
    <citation type="journal article" date="2024" name="Nature">
        <title>Anoxygenic phototroph of the Chloroflexota uses a type I reaction centre.</title>
        <authorList>
            <person name="Tsuji J.M."/>
            <person name="Shaw N.A."/>
            <person name="Nagashima S."/>
            <person name="Venkiteswaran J.J."/>
            <person name="Schiff S.L."/>
            <person name="Watanabe T."/>
            <person name="Fukui M."/>
            <person name="Hanada S."/>
            <person name="Tank M."/>
            <person name="Neufeld J.D."/>
        </authorList>
    </citation>
    <scope>NUCLEOTIDE SEQUENCE</scope>
    <source>
        <strain evidence="5">L227-S17</strain>
    </source>
</reference>
<dbReference type="InterPro" id="IPR029056">
    <property type="entry name" value="Ribokinase-like"/>
</dbReference>
<accession>A0A8T7LWK5</accession>
<dbReference type="RefSeq" id="WP_341467601.1">
    <property type="nucleotide sequence ID" value="NZ_CP128399.1"/>
</dbReference>
<keyword evidence="7" id="KW-1185">Reference proteome</keyword>
<evidence type="ECO:0000256" key="2">
    <source>
        <dbReference type="ARBA" id="ARBA00022777"/>
    </source>
</evidence>
<dbReference type="Pfam" id="PF00294">
    <property type="entry name" value="PfkB"/>
    <property type="match status" value="1"/>
</dbReference>
<protein>
    <submittedName>
        <fullName evidence="4">Carbohydrate kinase family protein</fullName>
    </submittedName>
</protein>
<organism evidence="4 6">
    <name type="scientific">Candidatus Chlorohelix allophototropha</name>
    <dbReference type="NCBI Taxonomy" id="3003348"/>
    <lineage>
        <taxon>Bacteria</taxon>
        <taxon>Bacillati</taxon>
        <taxon>Chloroflexota</taxon>
        <taxon>Chloroflexia</taxon>
        <taxon>Candidatus Chloroheliales</taxon>
        <taxon>Candidatus Chloroheliaceae</taxon>
        <taxon>Candidatus Chlorohelix</taxon>
    </lineage>
</organism>
<dbReference type="EMBL" id="CP128399">
    <property type="protein sequence ID" value="WJW65715.1"/>
    <property type="molecule type" value="Genomic_DNA"/>
</dbReference>
<dbReference type="PROSITE" id="PS00584">
    <property type="entry name" value="PFKB_KINASES_2"/>
    <property type="match status" value="1"/>
</dbReference>
<dbReference type="EMBL" id="JACATZ010000001">
    <property type="protein sequence ID" value="NWJ46344.1"/>
    <property type="molecule type" value="Genomic_DNA"/>
</dbReference>
<sequence length="323" mass="35263">MSIIVTGSIAYDHIMDFPGYFKDHILPEKIHILNVSFLVSSLKKMHGGCAPNISYTLALLGERSSILGTVGHDFQAYRAALEEVGVDTSLVKVVHDKVTASCFITTDKSGSQITGFYPGAMEHASEVRIEDAKPEDIEICIVSPDDPRAMIEHVRECQQLKVPYVYDIGWQVIAFDGGALLDGVNGAKLVIGNDYELEILREKTGLTPEKMLETSEYVVVTKGENGSTIYSRSGIAQIPTVPAKVVRDPTGAGDAFRGGLLKGLRRGYDLDQLGRVAALAATFCVESSGTQGQKYTMTEFESRYHEHFGTPAMPLWEAEVLAK</sequence>
<dbReference type="GO" id="GO:0016301">
    <property type="term" value="F:kinase activity"/>
    <property type="evidence" value="ECO:0007669"/>
    <property type="project" value="UniProtKB-KW"/>
</dbReference>
<feature type="domain" description="Carbohydrate kinase PfkB" evidence="3">
    <location>
        <begin position="27"/>
        <end position="292"/>
    </location>
</feature>
<proteinExistence type="predicted"/>
<dbReference type="Gene3D" id="3.40.1190.20">
    <property type="match status" value="1"/>
</dbReference>
<dbReference type="PROSITE" id="PS00583">
    <property type="entry name" value="PFKB_KINASES_1"/>
    <property type="match status" value="1"/>
</dbReference>
<keyword evidence="1" id="KW-0808">Transferase</keyword>
<reference evidence="4 6" key="1">
    <citation type="submission" date="2020-06" db="EMBL/GenBank/DDBJ databases">
        <title>Anoxygenic phototrophic Chloroflexota member uses a Type I reaction center.</title>
        <authorList>
            <person name="Tsuji J.M."/>
            <person name="Shaw N.A."/>
            <person name="Nagashima S."/>
            <person name="Venkiteswaran J."/>
            <person name="Schiff S.L."/>
            <person name="Hanada S."/>
            <person name="Tank M."/>
            <person name="Neufeld J.D."/>
        </authorList>
    </citation>
    <scope>NUCLEOTIDE SEQUENCE [LARGE SCALE GENOMIC DNA]</scope>
    <source>
        <strain evidence="4">L227-S17</strain>
    </source>
</reference>
<dbReference type="CDD" id="cd01942">
    <property type="entry name" value="ribokinase_group_A"/>
    <property type="match status" value="1"/>
</dbReference>